<evidence type="ECO:0000313" key="2">
    <source>
        <dbReference type="EnsemblPlants" id="KEH39570"/>
    </source>
</evidence>
<evidence type="ECO:0000313" key="1">
    <source>
        <dbReference type="EMBL" id="KEH39570.1"/>
    </source>
</evidence>
<dbReference type="STRING" id="3880.A0A072VN52"/>
<dbReference type="PANTHER" id="PTHR47074:SF48">
    <property type="entry name" value="POLYNUCLEOTIDYL TRANSFERASE, RIBONUCLEASE H-LIKE SUPERFAMILY PROTEIN"/>
    <property type="match status" value="1"/>
</dbReference>
<gene>
    <name evidence="1" type="ordered locus">MTR_2g102247</name>
</gene>
<reference evidence="2" key="3">
    <citation type="submission" date="2015-04" db="UniProtKB">
        <authorList>
            <consortium name="EnsemblPlants"/>
        </authorList>
    </citation>
    <scope>IDENTIFICATION</scope>
    <source>
        <strain evidence="2">cv. Jemalong A17</strain>
    </source>
</reference>
<proteinExistence type="predicted"/>
<reference evidence="1 3" key="2">
    <citation type="journal article" date="2014" name="BMC Genomics">
        <title>An improved genome release (version Mt4.0) for the model legume Medicago truncatula.</title>
        <authorList>
            <person name="Tang H."/>
            <person name="Krishnakumar V."/>
            <person name="Bidwell S."/>
            <person name="Rosen B."/>
            <person name="Chan A."/>
            <person name="Zhou S."/>
            <person name="Gentzbittel L."/>
            <person name="Childs K.L."/>
            <person name="Yandell M."/>
            <person name="Gundlach H."/>
            <person name="Mayer K.F."/>
            <person name="Schwartz D.C."/>
            <person name="Town C.D."/>
        </authorList>
    </citation>
    <scope>GENOME REANNOTATION</scope>
    <source>
        <strain evidence="1">A17</strain>
        <strain evidence="2 3">cv. Jemalong A17</strain>
    </source>
</reference>
<dbReference type="HOGENOM" id="CLU_1752436_0_0_1"/>
<dbReference type="EMBL" id="CM001218">
    <property type="protein sequence ID" value="KEH39570.1"/>
    <property type="molecule type" value="Genomic_DNA"/>
</dbReference>
<dbReference type="InterPro" id="IPR052929">
    <property type="entry name" value="RNase_H-like_EbsB-rel"/>
</dbReference>
<name>A0A072VN52_MEDTR</name>
<dbReference type="PANTHER" id="PTHR47074">
    <property type="entry name" value="BNAC02G40300D PROTEIN"/>
    <property type="match status" value="1"/>
</dbReference>
<protein>
    <submittedName>
        <fullName evidence="1 2">Uncharacterized protein</fullName>
    </submittedName>
</protein>
<dbReference type="AlphaFoldDB" id="A0A072VN52"/>
<dbReference type="Proteomes" id="UP000002051">
    <property type="component" value="Chromosome 2"/>
</dbReference>
<organism evidence="1 3">
    <name type="scientific">Medicago truncatula</name>
    <name type="common">Barrel medic</name>
    <name type="synonym">Medicago tribuloides</name>
    <dbReference type="NCBI Taxonomy" id="3880"/>
    <lineage>
        <taxon>Eukaryota</taxon>
        <taxon>Viridiplantae</taxon>
        <taxon>Streptophyta</taxon>
        <taxon>Embryophyta</taxon>
        <taxon>Tracheophyta</taxon>
        <taxon>Spermatophyta</taxon>
        <taxon>Magnoliopsida</taxon>
        <taxon>eudicotyledons</taxon>
        <taxon>Gunneridae</taxon>
        <taxon>Pentapetalae</taxon>
        <taxon>rosids</taxon>
        <taxon>fabids</taxon>
        <taxon>Fabales</taxon>
        <taxon>Fabaceae</taxon>
        <taxon>Papilionoideae</taxon>
        <taxon>50 kb inversion clade</taxon>
        <taxon>NPAAA clade</taxon>
        <taxon>Hologalegina</taxon>
        <taxon>IRL clade</taxon>
        <taxon>Trifolieae</taxon>
        <taxon>Medicago</taxon>
    </lineage>
</organism>
<reference evidence="1 3" key="1">
    <citation type="journal article" date="2011" name="Nature">
        <title>The Medicago genome provides insight into the evolution of rhizobial symbioses.</title>
        <authorList>
            <person name="Young N.D."/>
            <person name="Debelle F."/>
            <person name="Oldroyd G.E."/>
            <person name="Geurts R."/>
            <person name="Cannon S.B."/>
            <person name="Udvardi M.K."/>
            <person name="Benedito V.A."/>
            <person name="Mayer K.F."/>
            <person name="Gouzy J."/>
            <person name="Schoof H."/>
            <person name="Van de Peer Y."/>
            <person name="Proost S."/>
            <person name="Cook D.R."/>
            <person name="Meyers B.C."/>
            <person name="Spannagl M."/>
            <person name="Cheung F."/>
            <person name="De Mita S."/>
            <person name="Krishnakumar V."/>
            <person name="Gundlach H."/>
            <person name="Zhou S."/>
            <person name="Mudge J."/>
            <person name="Bharti A.K."/>
            <person name="Murray J.D."/>
            <person name="Naoumkina M.A."/>
            <person name="Rosen B."/>
            <person name="Silverstein K.A."/>
            <person name="Tang H."/>
            <person name="Rombauts S."/>
            <person name="Zhao P.X."/>
            <person name="Zhou P."/>
            <person name="Barbe V."/>
            <person name="Bardou P."/>
            <person name="Bechner M."/>
            <person name="Bellec A."/>
            <person name="Berger A."/>
            <person name="Berges H."/>
            <person name="Bidwell S."/>
            <person name="Bisseling T."/>
            <person name="Choisne N."/>
            <person name="Couloux A."/>
            <person name="Denny R."/>
            <person name="Deshpande S."/>
            <person name="Dai X."/>
            <person name="Doyle J.J."/>
            <person name="Dudez A.M."/>
            <person name="Farmer A.D."/>
            <person name="Fouteau S."/>
            <person name="Franken C."/>
            <person name="Gibelin C."/>
            <person name="Gish J."/>
            <person name="Goldstein S."/>
            <person name="Gonzalez A.J."/>
            <person name="Green P.J."/>
            <person name="Hallab A."/>
            <person name="Hartog M."/>
            <person name="Hua A."/>
            <person name="Humphray S.J."/>
            <person name="Jeong D.H."/>
            <person name="Jing Y."/>
            <person name="Jocker A."/>
            <person name="Kenton S.M."/>
            <person name="Kim D.J."/>
            <person name="Klee K."/>
            <person name="Lai H."/>
            <person name="Lang C."/>
            <person name="Lin S."/>
            <person name="Macmil S.L."/>
            <person name="Magdelenat G."/>
            <person name="Matthews L."/>
            <person name="McCorrison J."/>
            <person name="Monaghan E.L."/>
            <person name="Mun J.H."/>
            <person name="Najar F.Z."/>
            <person name="Nicholson C."/>
            <person name="Noirot C."/>
            <person name="O'Bleness M."/>
            <person name="Paule C.R."/>
            <person name="Poulain J."/>
            <person name="Prion F."/>
            <person name="Qin B."/>
            <person name="Qu C."/>
            <person name="Retzel E.F."/>
            <person name="Riddle C."/>
            <person name="Sallet E."/>
            <person name="Samain S."/>
            <person name="Samson N."/>
            <person name="Sanders I."/>
            <person name="Saurat O."/>
            <person name="Scarpelli C."/>
            <person name="Schiex T."/>
            <person name="Segurens B."/>
            <person name="Severin A.J."/>
            <person name="Sherrier D.J."/>
            <person name="Shi R."/>
            <person name="Sims S."/>
            <person name="Singer S.R."/>
            <person name="Sinharoy S."/>
            <person name="Sterck L."/>
            <person name="Viollet A."/>
            <person name="Wang B.B."/>
            <person name="Wang K."/>
            <person name="Wang M."/>
            <person name="Wang X."/>
            <person name="Warfsmann J."/>
            <person name="Weissenbach J."/>
            <person name="White D.D."/>
            <person name="White J.D."/>
            <person name="Wiley G.B."/>
            <person name="Wincker P."/>
            <person name="Xing Y."/>
            <person name="Yang L."/>
            <person name="Yao Z."/>
            <person name="Ying F."/>
            <person name="Zhai J."/>
            <person name="Zhou L."/>
            <person name="Zuber A."/>
            <person name="Denarie J."/>
            <person name="Dixon R.A."/>
            <person name="May G.D."/>
            <person name="Schwartz D.C."/>
            <person name="Rogers J."/>
            <person name="Quetier F."/>
            <person name="Town C.D."/>
            <person name="Roe B.A."/>
        </authorList>
    </citation>
    <scope>NUCLEOTIDE SEQUENCE [LARGE SCALE GENOMIC DNA]</scope>
    <source>
        <strain evidence="1">A17</strain>
        <strain evidence="2 3">cv. Jemalong A17</strain>
    </source>
</reference>
<sequence>MFQCSSSMHIRNKWDVFPSVSVFFSQNQDARGVIFSSLQVLTSDDAALFCCILWSIWKQRNNKIWNGVTDAQTFVFDRAKALLQDWKSTKLIRGISSTHQQSERISKWVKPNPGHFKCNVDASFLNVSNMVGIGMCIRDENGIFVLAKQ</sequence>
<keyword evidence="3" id="KW-1185">Reference proteome</keyword>
<dbReference type="EnsemblPlants" id="KEH39570">
    <property type="protein sequence ID" value="KEH39570"/>
    <property type="gene ID" value="MTR_2g102247"/>
</dbReference>
<accession>A0A072VN52</accession>
<evidence type="ECO:0000313" key="3">
    <source>
        <dbReference type="Proteomes" id="UP000002051"/>
    </source>
</evidence>